<organism evidence="2 3">
    <name type="scientific">Streptosporangium algeriense</name>
    <dbReference type="NCBI Taxonomy" id="1682748"/>
    <lineage>
        <taxon>Bacteria</taxon>
        <taxon>Bacillati</taxon>
        <taxon>Actinomycetota</taxon>
        <taxon>Actinomycetes</taxon>
        <taxon>Streptosporangiales</taxon>
        <taxon>Streptosporangiaceae</taxon>
        <taxon>Streptosporangium</taxon>
    </lineage>
</organism>
<name>A0ABW3DJX6_9ACTN</name>
<dbReference type="EMBL" id="JBHTHX010000001">
    <property type="protein sequence ID" value="MFD0882982.1"/>
    <property type="molecule type" value="Genomic_DNA"/>
</dbReference>
<keyword evidence="1" id="KW-1133">Transmembrane helix</keyword>
<evidence type="ECO:0000256" key="1">
    <source>
        <dbReference type="SAM" id="Phobius"/>
    </source>
</evidence>
<sequence>MIPLMTAFDALKERLRQCRHITAQRPDRGSFTTETVIVTAILVGIAVAVGAVLLAKVMAKAKSINLG</sequence>
<protein>
    <submittedName>
        <fullName evidence="2">Uncharacterized protein</fullName>
    </submittedName>
</protein>
<evidence type="ECO:0000313" key="2">
    <source>
        <dbReference type="EMBL" id="MFD0882982.1"/>
    </source>
</evidence>
<comment type="caution">
    <text evidence="2">The sequence shown here is derived from an EMBL/GenBank/DDBJ whole genome shotgun (WGS) entry which is preliminary data.</text>
</comment>
<gene>
    <name evidence="2" type="ORF">ACFQ08_00150</name>
</gene>
<keyword evidence="1" id="KW-0812">Transmembrane</keyword>
<evidence type="ECO:0000313" key="3">
    <source>
        <dbReference type="Proteomes" id="UP001597024"/>
    </source>
</evidence>
<dbReference type="Proteomes" id="UP001597024">
    <property type="component" value="Unassembled WGS sequence"/>
</dbReference>
<accession>A0ABW3DJX6</accession>
<feature type="transmembrane region" description="Helical" evidence="1">
    <location>
        <begin position="36"/>
        <end position="55"/>
    </location>
</feature>
<proteinExistence type="predicted"/>
<keyword evidence="3" id="KW-1185">Reference proteome</keyword>
<keyword evidence="1" id="KW-0472">Membrane</keyword>
<reference evidence="3" key="1">
    <citation type="journal article" date="2019" name="Int. J. Syst. Evol. Microbiol.">
        <title>The Global Catalogue of Microorganisms (GCM) 10K type strain sequencing project: providing services to taxonomists for standard genome sequencing and annotation.</title>
        <authorList>
            <consortium name="The Broad Institute Genomics Platform"/>
            <consortium name="The Broad Institute Genome Sequencing Center for Infectious Disease"/>
            <person name="Wu L."/>
            <person name="Ma J."/>
        </authorList>
    </citation>
    <scope>NUCLEOTIDE SEQUENCE [LARGE SCALE GENOMIC DNA]</scope>
    <source>
        <strain evidence="3">CCUG 62974</strain>
    </source>
</reference>